<keyword evidence="2" id="KW-1003">Cell membrane</keyword>
<evidence type="ECO:0000313" key="10">
    <source>
        <dbReference type="Proteomes" id="UP000245533"/>
    </source>
</evidence>
<evidence type="ECO:0000256" key="5">
    <source>
        <dbReference type="ARBA" id="ARBA00023136"/>
    </source>
</evidence>
<dbReference type="RefSeq" id="WP_109644605.1">
    <property type="nucleotide sequence ID" value="NZ_QGGB01000002.1"/>
</dbReference>
<feature type="transmembrane region" description="Helical" evidence="6">
    <location>
        <begin position="774"/>
        <end position="796"/>
    </location>
</feature>
<feature type="domain" description="ABC3 transporter permease C-terminal" evidence="7">
    <location>
        <begin position="692"/>
        <end position="803"/>
    </location>
</feature>
<dbReference type="InterPro" id="IPR025857">
    <property type="entry name" value="MacB_PCD"/>
</dbReference>
<evidence type="ECO:0000256" key="6">
    <source>
        <dbReference type="SAM" id="Phobius"/>
    </source>
</evidence>
<feature type="transmembrane region" description="Helical" evidence="6">
    <location>
        <begin position="742"/>
        <end position="762"/>
    </location>
</feature>
<protein>
    <recommendedName>
        <fullName evidence="11">ABC transport system permease protein</fullName>
    </recommendedName>
</protein>
<dbReference type="OrthoDB" id="1451596at2"/>
<feature type="transmembrane region" description="Helical" evidence="6">
    <location>
        <begin position="443"/>
        <end position="463"/>
    </location>
</feature>
<feature type="domain" description="MacB-like periplasmic core" evidence="8">
    <location>
        <begin position="20"/>
        <end position="245"/>
    </location>
</feature>
<evidence type="ECO:0000313" key="9">
    <source>
        <dbReference type="EMBL" id="PWN07954.1"/>
    </source>
</evidence>
<dbReference type="GO" id="GO:0005886">
    <property type="term" value="C:plasma membrane"/>
    <property type="evidence" value="ECO:0007669"/>
    <property type="project" value="UniProtKB-SubCell"/>
</dbReference>
<organism evidence="9 10">
    <name type="scientific">Rhodohalobacter mucosus</name>
    <dbReference type="NCBI Taxonomy" id="2079485"/>
    <lineage>
        <taxon>Bacteria</taxon>
        <taxon>Pseudomonadati</taxon>
        <taxon>Balneolota</taxon>
        <taxon>Balneolia</taxon>
        <taxon>Balneolales</taxon>
        <taxon>Balneolaceae</taxon>
        <taxon>Rhodohalobacter</taxon>
    </lineage>
</organism>
<keyword evidence="3 6" id="KW-0812">Transmembrane</keyword>
<dbReference type="Pfam" id="PF12704">
    <property type="entry name" value="MacB_PCD"/>
    <property type="match status" value="2"/>
</dbReference>
<accession>A0A316TYQ9</accession>
<comment type="caution">
    <text evidence="9">The sequence shown here is derived from an EMBL/GenBank/DDBJ whole genome shotgun (WGS) entry which is preliminary data.</text>
</comment>
<evidence type="ECO:0000259" key="8">
    <source>
        <dbReference type="Pfam" id="PF12704"/>
    </source>
</evidence>
<dbReference type="Proteomes" id="UP000245533">
    <property type="component" value="Unassembled WGS sequence"/>
</dbReference>
<keyword evidence="4 6" id="KW-1133">Transmembrane helix</keyword>
<dbReference type="AlphaFoldDB" id="A0A316TYQ9"/>
<dbReference type="InterPro" id="IPR003838">
    <property type="entry name" value="ABC3_permease_C"/>
</dbReference>
<evidence type="ECO:0000256" key="3">
    <source>
        <dbReference type="ARBA" id="ARBA00022692"/>
    </source>
</evidence>
<proteinExistence type="predicted"/>
<dbReference type="PANTHER" id="PTHR30572">
    <property type="entry name" value="MEMBRANE COMPONENT OF TRANSPORTER-RELATED"/>
    <property type="match status" value="1"/>
</dbReference>
<evidence type="ECO:0000256" key="4">
    <source>
        <dbReference type="ARBA" id="ARBA00022989"/>
    </source>
</evidence>
<comment type="subcellular location">
    <subcellularLocation>
        <location evidence="1">Cell membrane</location>
        <topology evidence="1">Multi-pass membrane protein</topology>
    </subcellularLocation>
</comment>
<feature type="transmembrane region" description="Helical" evidence="6">
    <location>
        <begin position="687"/>
        <end position="707"/>
    </location>
</feature>
<feature type="transmembrane region" description="Helical" evidence="6">
    <location>
        <begin position="300"/>
        <end position="322"/>
    </location>
</feature>
<feature type="transmembrane region" description="Helical" evidence="6">
    <location>
        <begin position="21"/>
        <end position="41"/>
    </location>
</feature>
<keyword evidence="10" id="KW-1185">Reference proteome</keyword>
<evidence type="ECO:0000256" key="2">
    <source>
        <dbReference type="ARBA" id="ARBA00022475"/>
    </source>
</evidence>
<feature type="transmembrane region" description="Helical" evidence="6">
    <location>
        <begin position="395"/>
        <end position="422"/>
    </location>
</feature>
<sequence>MIKNYLKIAFRNLFKNKVYSFINIVGLSLGLAFSVLVILFVNDELTYDRFHENGENLYRLYRQPLMEEDMYDTDVYMPMPTAEALKRDIPEVEETVRLIPFGNLIIRKDAAALEKDGVLFTDPSFFDLFSFPLKLGDPATALTNPGSIVLSEDAADQIFGNRNPLGETLSLRLNGEFSEFEVTGVAKALPGNSTISFNILLPIQDVLSRYEDYARVENRWDATRNLLYVKLNDGTDVNLVQAKMPQFMNTHMGSMFDEMREDGIYKGDGPALVYRFQPMEDIHLNTGVPGGLSQPGNPSYSYILGGIALAVLLIACFNFMILSIGRSAKRAREVGIRKVSGAERGQIMFQFWAETFIVAAMAMAIGFLFTEFALPVFNELSGKSLSLGSMIESRWIVSGLIALFVVTGLVAGSYPALLLSGFKPIESLNERLNFSGNNALTRSLIMVQFSISVFLVAATLGMGKQLDFMQNKNLGFSGEQVVVVPLNGQDGERTLSLYRDILGGEEDIVEITGANVSFATGLWRRGYNYNGELMQTAVFRVDPRFIETLEMNLIAGRDFNPLLASDSTQSIIVNETFLSRHGMDQAAVGETFPIDWGWMNNPVIIGVVEDFNYQSLAADIEPAMMYMNPRDPILNMMIRIAPDQVQSSISKIESAWSSIHSDIPFTYSFLDQDMDELYRAEERWGKIIRYSSVFAIFIACLGLFGLAGISSIQRRKEIGIRKVMGASVQGILILLSKDFAKLILISVAVATPVAWYVLQYWLRQFAFRTDLDPGIFLIAGGYALLCTMLMVGWHAIRAATVNPVQSLRSE</sequence>
<evidence type="ECO:0000259" key="7">
    <source>
        <dbReference type="Pfam" id="PF02687"/>
    </source>
</evidence>
<dbReference type="PANTHER" id="PTHR30572:SF18">
    <property type="entry name" value="ABC-TYPE MACROLIDE FAMILY EXPORT SYSTEM PERMEASE COMPONENT 2"/>
    <property type="match status" value="1"/>
</dbReference>
<feature type="domain" description="ABC3 transporter permease C-terminal" evidence="7">
    <location>
        <begin position="307"/>
        <end position="420"/>
    </location>
</feature>
<gene>
    <name evidence="9" type="ORF">DDZ15_02785</name>
</gene>
<dbReference type="InterPro" id="IPR050250">
    <property type="entry name" value="Macrolide_Exporter_MacB"/>
</dbReference>
<reference evidence="9 10" key="1">
    <citation type="submission" date="2018-05" db="EMBL/GenBank/DDBJ databases">
        <title>Rhodohalobacter halophilus gen. nov., sp. nov., a moderately halophilic member of the family Balneolaceae.</title>
        <authorList>
            <person name="Liu Z.-W."/>
        </authorList>
    </citation>
    <scope>NUCLEOTIDE SEQUENCE [LARGE SCALE GENOMIC DNA]</scope>
    <source>
        <strain evidence="9 10">8A47</strain>
    </source>
</reference>
<feature type="transmembrane region" description="Helical" evidence="6">
    <location>
        <begin position="351"/>
        <end position="375"/>
    </location>
</feature>
<dbReference type="EMBL" id="QGGB01000002">
    <property type="protein sequence ID" value="PWN07954.1"/>
    <property type="molecule type" value="Genomic_DNA"/>
</dbReference>
<dbReference type="Pfam" id="PF02687">
    <property type="entry name" value="FtsX"/>
    <property type="match status" value="2"/>
</dbReference>
<name>A0A316TYQ9_9BACT</name>
<feature type="domain" description="MacB-like periplasmic core" evidence="8">
    <location>
        <begin position="450"/>
        <end position="627"/>
    </location>
</feature>
<keyword evidence="5 6" id="KW-0472">Membrane</keyword>
<evidence type="ECO:0000256" key="1">
    <source>
        <dbReference type="ARBA" id="ARBA00004651"/>
    </source>
</evidence>
<evidence type="ECO:0008006" key="11">
    <source>
        <dbReference type="Google" id="ProtNLM"/>
    </source>
</evidence>
<dbReference type="GO" id="GO:0022857">
    <property type="term" value="F:transmembrane transporter activity"/>
    <property type="evidence" value="ECO:0007669"/>
    <property type="project" value="TreeGrafter"/>
</dbReference>